<dbReference type="STRING" id="47427.A0A2H3CZZ3"/>
<reference evidence="2" key="1">
    <citation type="journal article" date="2017" name="Nat. Ecol. Evol.">
        <title>Genome expansion and lineage-specific genetic innovations in the forest pathogenic fungi Armillaria.</title>
        <authorList>
            <person name="Sipos G."/>
            <person name="Prasanna A.N."/>
            <person name="Walter M.C."/>
            <person name="O'Connor E."/>
            <person name="Balint B."/>
            <person name="Krizsan K."/>
            <person name="Kiss B."/>
            <person name="Hess J."/>
            <person name="Varga T."/>
            <person name="Slot J."/>
            <person name="Riley R."/>
            <person name="Boka B."/>
            <person name="Rigling D."/>
            <person name="Barry K."/>
            <person name="Lee J."/>
            <person name="Mihaltcheva S."/>
            <person name="LaButti K."/>
            <person name="Lipzen A."/>
            <person name="Waldron R."/>
            <person name="Moloney N.M."/>
            <person name="Sperisen C."/>
            <person name="Kredics L."/>
            <person name="Vagvoelgyi C."/>
            <person name="Patrignani A."/>
            <person name="Fitzpatrick D."/>
            <person name="Nagy I."/>
            <person name="Doyle S."/>
            <person name="Anderson J.B."/>
            <person name="Grigoriev I.V."/>
            <person name="Gueldener U."/>
            <person name="Muensterkoetter M."/>
            <person name="Nagy L.G."/>
        </authorList>
    </citation>
    <scope>NUCLEOTIDE SEQUENCE [LARGE SCALE GENOMIC DNA]</scope>
    <source>
        <strain evidence="2">Ar21-2</strain>
    </source>
</reference>
<accession>A0A2H3CZZ3</accession>
<protein>
    <submittedName>
        <fullName evidence="1">Uncharacterized protein</fullName>
    </submittedName>
</protein>
<organism evidence="1 2">
    <name type="scientific">Armillaria gallica</name>
    <name type="common">Bulbous honey fungus</name>
    <name type="synonym">Armillaria bulbosa</name>
    <dbReference type="NCBI Taxonomy" id="47427"/>
    <lineage>
        <taxon>Eukaryota</taxon>
        <taxon>Fungi</taxon>
        <taxon>Dikarya</taxon>
        <taxon>Basidiomycota</taxon>
        <taxon>Agaricomycotina</taxon>
        <taxon>Agaricomycetes</taxon>
        <taxon>Agaricomycetidae</taxon>
        <taxon>Agaricales</taxon>
        <taxon>Marasmiineae</taxon>
        <taxon>Physalacriaceae</taxon>
        <taxon>Armillaria</taxon>
    </lineage>
</organism>
<dbReference type="EMBL" id="KZ293672">
    <property type="protein sequence ID" value="PBK88581.1"/>
    <property type="molecule type" value="Genomic_DNA"/>
</dbReference>
<evidence type="ECO:0000313" key="1">
    <source>
        <dbReference type="EMBL" id="PBK88581.1"/>
    </source>
</evidence>
<keyword evidence="2" id="KW-1185">Reference proteome</keyword>
<name>A0A2H3CZZ3_ARMGA</name>
<evidence type="ECO:0000313" key="2">
    <source>
        <dbReference type="Proteomes" id="UP000217790"/>
    </source>
</evidence>
<dbReference type="OrthoDB" id="3250851at2759"/>
<proteinExistence type="predicted"/>
<dbReference type="Proteomes" id="UP000217790">
    <property type="component" value="Unassembled WGS sequence"/>
</dbReference>
<dbReference type="InParanoid" id="A0A2H3CZZ3"/>
<gene>
    <name evidence="1" type="ORF">ARMGADRAFT_1084538</name>
</gene>
<dbReference type="AlphaFoldDB" id="A0A2H3CZZ3"/>
<sequence>MKDGELLWTLALEECQRAAVRDIQLRMTTNWFEPVKGSMNPTQPFPDDWEDWMWEKSTWTMRVSPDRAQYYFLLAWNQSVEKNQPEDRCRQRVLGTDWEGAREVVVPQAGYSVQR</sequence>